<sequence>MSDLKRYLLLDEEKISNLLKDADKLGKLNFISGDINYWKQLFTYDEERTALENFMLYRTAGEFGLYIKGADDADITTPALNELKKRLYSLSCVEKVKVGKEIDKNEKDRVFLVCLKDGRTIYLESDTANSLMGDLGYFLRKIIMQIEDIPKGLNWAEATYIKSYNLDENRTNVNYYRPFRNYYFYTFISKLPGALQDEMAIECYSQLEERARVTHLLKNMILVPYGYNSARGYNLRTHKSNRKIQDRIDLTFVDFEEMIDDTMFGDIEMQKRLRNNKCTIDSVKFLLENKEQLFPQIPVYTKEAENTNIMGILERTKIINATLL</sequence>
<dbReference type="AlphaFoldDB" id="A0A644YBN3"/>
<comment type="caution">
    <text evidence="1">The sequence shown here is derived from an EMBL/GenBank/DDBJ whole genome shotgun (WGS) entry which is preliminary data.</text>
</comment>
<organism evidence="1">
    <name type="scientific">bioreactor metagenome</name>
    <dbReference type="NCBI Taxonomy" id="1076179"/>
    <lineage>
        <taxon>unclassified sequences</taxon>
        <taxon>metagenomes</taxon>
        <taxon>ecological metagenomes</taxon>
    </lineage>
</organism>
<dbReference type="EMBL" id="VSSQ01004469">
    <property type="protein sequence ID" value="MPM25321.1"/>
    <property type="molecule type" value="Genomic_DNA"/>
</dbReference>
<accession>A0A644YBN3</accession>
<proteinExistence type="predicted"/>
<protein>
    <submittedName>
        <fullName evidence="1">Uncharacterized protein</fullName>
    </submittedName>
</protein>
<evidence type="ECO:0000313" key="1">
    <source>
        <dbReference type="EMBL" id="MPM25321.1"/>
    </source>
</evidence>
<name>A0A644YBN3_9ZZZZ</name>
<reference evidence="1" key="1">
    <citation type="submission" date="2019-08" db="EMBL/GenBank/DDBJ databases">
        <authorList>
            <person name="Kucharzyk K."/>
            <person name="Murdoch R.W."/>
            <person name="Higgins S."/>
            <person name="Loffler F."/>
        </authorList>
    </citation>
    <scope>NUCLEOTIDE SEQUENCE</scope>
</reference>
<gene>
    <name evidence="1" type="ORF">SDC9_71812</name>
</gene>